<dbReference type="SUPFAM" id="SSF54913">
    <property type="entry name" value="GlnB-like"/>
    <property type="match status" value="1"/>
</dbReference>
<accession>A0A136Q505</accession>
<sequence>MAEPVHKKIKMLITIVDRESGEDVVRALRGEGLHYNMMLMGRGTASSELLDILGLGETEKYVILSFIAEERVRQVMSMLESDHELREAGNGIAFTVPIGSVGGPTTLAFLSQLAERLKEEGSIHGNISKGI</sequence>
<keyword evidence="2" id="KW-1185">Reference proteome</keyword>
<gene>
    <name evidence="1" type="ORF">HMPREF3293_01475</name>
</gene>
<name>A0A136Q505_9FIRM</name>
<evidence type="ECO:0000313" key="2">
    <source>
        <dbReference type="Proteomes" id="UP000070366"/>
    </source>
</evidence>
<proteinExistence type="predicted"/>
<dbReference type="RefSeq" id="WP_066520743.1">
    <property type="nucleotide sequence ID" value="NZ_CABMOF010000004.1"/>
</dbReference>
<comment type="caution">
    <text evidence="1">The sequence shown here is derived from an EMBL/GenBank/DDBJ whole genome shotgun (WGS) entry which is preliminary data.</text>
</comment>
<evidence type="ECO:0000313" key="1">
    <source>
        <dbReference type="EMBL" id="KXK65753.1"/>
    </source>
</evidence>
<dbReference type="OrthoDB" id="9803021at2"/>
<reference evidence="1 2" key="1">
    <citation type="submission" date="2016-02" db="EMBL/GenBank/DDBJ databases">
        <authorList>
            <person name="Wen L."/>
            <person name="He K."/>
            <person name="Yang H."/>
        </authorList>
    </citation>
    <scope>NUCLEOTIDE SEQUENCE [LARGE SCALE GENOMIC DNA]</scope>
    <source>
        <strain evidence="1 2">DSM 22607</strain>
    </source>
</reference>
<dbReference type="InterPro" id="IPR011322">
    <property type="entry name" value="N-reg_PII-like_a/b"/>
</dbReference>
<dbReference type="STRING" id="626937.HMPREF3293_01475"/>
<organism evidence="1 2">
    <name type="scientific">Christensenella minuta</name>
    <dbReference type="NCBI Taxonomy" id="626937"/>
    <lineage>
        <taxon>Bacteria</taxon>
        <taxon>Bacillati</taxon>
        <taxon>Bacillota</taxon>
        <taxon>Clostridia</taxon>
        <taxon>Christensenellales</taxon>
        <taxon>Christensenellaceae</taxon>
        <taxon>Christensenella</taxon>
    </lineage>
</organism>
<dbReference type="Proteomes" id="UP000070366">
    <property type="component" value="Unassembled WGS sequence"/>
</dbReference>
<protein>
    <recommendedName>
        <fullName evidence="3">Nitrogen regulatory protein P-II</fullName>
    </recommendedName>
</protein>
<evidence type="ECO:0008006" key="3">
    <source>
        <dbReference type="Google" id="ProtNLM"/>
    </source>
</evidence>
<dbReference type="KEGG" id="cmiu:B1H56_11820"/>
<dbReference type="EMBL" id="LSZW01000057">
    <property type="protein sequence ID" value="KXK65753.1"/>
    <property type="molecule type" value="Genomic_DNA"/>
</dbReference>
<dbReference type="AlphaFoldDB" id="A0A136Q505"/>